<name>A0ABV9SUN4_9BACT</name>
<dbReference type="EMBL" id="JBHSJJ010000001">
    <property type="protein sequence ID" value="MFC4870076.1"/>
    <property type="molecule type" value="Genomic_DNA"/>
</dbReference>
<dbReference type="Proteomes" id="UP001595818">
    <property type="component" value="Unassembled WGS sequence"/>
</dbReference>
<comment type="caution">
    <text evidence="1">The sequence shown here is derived from an EMBL/GenBank/DDBJ whole genome shotgun (WGS) entry which is preliminary data.</text>
</comment>
<gene>
    <name evidence="1" type="primary">gldB</name>
    <name evidence="1" type="ORF">ACFPFU_00140</name>
</gene>
<protein>
    <submittedName>
        <fullName evidence="1">Gliding motility lipoprotein GldB</fullName>
    </submittedName>
</protein>
<sequence>MKKIKYLPVVLFFLGVFACKKKPADCRLPDEILEIPLSIEIQRMEKNFFEDITEENIRYNLEAFSEFSKMYFEPMEYENKEELAAGLYQIHTDPGMQELYQEVMAHFPDMKDIEQELILAFKAIKYYYPQFDPPKVYTFVSGFGSDLVVTEDLIIIGLDYYLPADHRFQPLDLPEYIAKRYERDYLVPTLVTAISSRFNKTDLRDNTLLAEMIFYGKAYHFTKTILPCTPDEYIIGYETKEIVGSYANEQMIWAHFIENELLFETNPFEIRKYTGEAPFTDEISPDAPGRIGRWLGWNIVDDYRLNNDLSLQEVMDQQNAREIFKRSGYKPR</sequence>
<dbReference type="PROSITE" id="PS51257">
    <property type="entry name" value="PROKAR_LIPOPROTEIN"/>
    <property type="match status" value="1"/>
</dbReference>
<dbReference type="NCBIfam" id="TIGR03514">
    <property type="entry name" value="GldB_lipo"/>
    <property type="match status" value="1"/>
</dbReference>
<keyword evidence="1" id="KW-0449">Lipoprotein</keyword>
<dbReference type="Pfam" id="PF25594">
    <property type="entry name" value="GldB_lipo"/>
    <property type="match status" value="1"/>
</dbReference>
<dbReference type="InterPro" id="IPR019853">
    <property type="entry name" value="GldB-like"/>
</dbReference>
<accession>A0ABV9SUN4</accession>
<evidence type="ECO:0000313" key="1">
    <source>
        <dbReference type="EMBL" id="MFC4870076.1"/>
    </source>
</evidence>
<organism evidence="1 2">
    <name type="scientific">Negadavirga shengliensis</name>
    <dbReference type="NCBI Taxonomy" id="1389218"/>
    <lineage>
        <taxon>Bacteria</taxon>
        <taxon>Pseudomonadati</taxon>
        <taxon>Bacteroidota</taxon>
        <taxon>Cytophagia</taxon>
        <taxon>Cytophagales</taxon>
        <taxon>Cyclobacteriaceae</taxon>
        <taxon>Negadavirga</taxon>
    </lineage>
</organism>
<evidence type="ECO:0000313" key="2">
    <source>
        <dbReference type="Proteomes" id="UP001595818"/>
    </source>
</evidence>
<reference evidence="2" key="1">
    <citation type="journal article" date="2019" name="Int. J. Syst. Evol. Microbiol.">
        <title>The Global Catalogue of Microorganisms (GCM) 10K type strain sequencing project: providing services to taxonomists for standard genome sequencing and annotation.</title>
        <authorList>
            <consortium name="The Broad Institute Genomics Platform"/>
            <consortium name="The Broad Institute Genome Sequencing Center for Infectious Disease"/>
            <person name="Wu L."/>
            <person name="Ma J."/>
        </authorList>
    </citation>
    <scope>NUCLEOTIDE SEQUENCE [LARGE SCALE GENOMIC DNA]</scope>
    <source>
        <strain evidence="2">CGMCC 4.7466</strain>
    </source>
</reference>
<dbReference type="RefSeq" id="WP_377060302.1">
    <property type="nucleotide sequence ID" value="NZ_JBHSJJ010000001.1"/>
</dbReference>
<proteinExistence type="predicted"/>
<keyword evidence="2" id="KW-1185">Reference proteome</keyword>